<gene>
    <name evidence="1" type="ORF">GCM10007888_19340</name>
</gene>
<keyword evidence="2" id="KW-1185">Reference proteome</keyword>
<evidence type="ECO:0000313" key="1">
    <source>
        <dbReference type="EMBL" id="GLS63553.1"/>
    </source>
</evidence>
<evidence type="ECO:0000313" key="2">
    <source>
        <dbReference type="Proteomes" id="UP001156856"/>
    </source>
</evidence>
<proteinExistence type="predicted"/>
<comment type="caution">
    <text evidence="1">The sequence shown here is derived from an EMBL/GenBank/DDBJ whole genome shotgun (WGS) entry which is preliminary data.</text>
</comment>
<organism evidence="1 2">
    <name type="scientific">Methylobacterium oxalidis</name>
    <dbReference type="NCBI Taxonomy" id="944322"/>
    <lineage>
        <taxon>Bacteria</taxon>
        <taxon>Pseudomonadati</taxon>
        <taxon>Pseudomonadota</taxon>
        <taxon>Alphaproteobacteria</taxon>
        <taxon>Hyphomicrobiales</taxon>
        <taxon>Methylobacteriaceae</taxon>
        <taxon>Methylobacterium</taxon>
    </lineage>
</organism>
<dbReference type="EMBL" id="BSPK01000024">
    <property type="protein sequence ID" value="GLS63553.1"/>
    <property type="molecule type" value="Genomic_DNA"/>
</dbReference>
<name>A0ABQ6DFF0_9HYPH</name>
<reference evidence="2" key="1">
    <citation type="journal article" date="2019" name="Int. J. Syst. Evol. Microbiol.">
        <title>The Global Catalogue of Microorganisms (GCM) 10K type strain sequencing project: providing services to taxonomists for standard genome sequencing and annotation.</title>
        <authorList>
            <consortium name="The Broad Institute Genomics Platform"/>
            <consortium name="The Broad Institute Genome Sequencing Center for Infectious Disease"/>
            <person name="Wu L."/>
            <person name="Ma J."/>
        </authorList>
    </citation>
    <scope>NUCLEOTIDE SEQUENCE [LARGE SCALE GENOMIC DNA]</scope>
    <source>
        <strain evidence="2">NBRC 107715</strain>
    </source>
</reference>
<sequence length="78" mass="8708">MRPTMTATSYRVTLSIREAERTVSAATEREVALMAESILRQHEHQRLAVGFRVDCADPAARHRIAAYLADLALELDLA</sequence>
<dbReference type="Proteomes" id="UP001156856">
    <property type="component" value="Unassembled WGS sequence"/>
</dbReference>
<accession>A0ABQ6DFF0</accession>
<protein>
    <submittedName>
        <fullName evidence="1">Uncharacterized protein</fullName>
    </submittedName>
</protein>